<comment type="caution">
    <text evidence="2">The sequence shown here is derived from an EMBL/GenBank/DDBJ whole genome shotgun (WGS) entry which is preliminary data.</text>
</comment>
<dbReference type="InterPro" id="IPR027417">
    <property type="entry name" value="P-loop_NTPase"/>
</dbReference>
<dbReference type="SUPFAM" id="SSF52540">
    <property type="entry name" value="P-loop containing nucleoside triphosphate hydrolases"/>
    <property type="match status" value="1"/>
</dbReference>
<dbReference type="InterPro" id="IPR011990">
    <property type="entry name" value="TPR-like_helical_dom_sf"/>
</dbReference>
<feature type="repeat" description="TPR" evidence="1">
    <location>
        <begin position="112"/>
        <end position="145"/>
    </location>
</feature>
<dbReference type="Gene3D" id="1.25.40.10">
    <property type="entry name" value="Tetratricopeptide repeat domain"/>
    <property type="match status" value="1"/>
</dbReference>
<dbReference type="PROSITE" id="PS50005">
    <property type="entry name" value="TPR"/>
    <property type="match status" value="1"/>
</dbReference>
<dbReference type="Gene3D" id="3.40.50.300">
    <property type="entry name" value="P-loop containing nucleotide triphosphate hydrolases"/>
    <property type="match status" value="1"/>
</dbReference>
<organism evidence="2 3">
    <name type="scientific">Gracilibacillus oryzae</name>
    <dbReference type="NCBI Taxonomy" id="1672701"/>
    <lineage>
        <taxon>Bacteria</taxon>
        <taxon>Bacillati</taxon>
        <taxon>Bacillota</taxon>
        <taxon>Bacilli</taxon>
        <taxon>Bacillales</taxon>
        <taxon>Bacillaceae</taxon>
        <taxon>Gracilibacillus</taxon>
    </lineage>
</organism>
<evidence type="ECO:0000313" key="2">
    <source>
        <dbReference type="EMBL" id="KAB8127039.1"/>
    </source>
</evidence>
<keyword evidence="3" id="KW-1185">Reference proteome</keyword>
<gene>
    <name evidence="2" type="ORF">F9U64_18665</name>
</gene>
<accession>A0A7C8GR11</accession>
<dbReference type="PANTHER" id="PTHR43681">
    <property type="entry name" value="TRANSMEMBRANE GTPASE FZO"/>
    <property type="match status" value="1"/>
</dbReference>
<dbReference type="InterPro" id="IPR019734">
    <property type="entry name" value="TPR_rpt"/>
</dbReference>
<dbReference type="AlphaFoldDB" id="A0A7C8GR11"/>
<reference evidence="2 3" key="1">
    <citation type="submission" date="2019-10" db="EMBL/GenBank/DDBJ databases">
        <title>Gracilibacillus sp. nov. isolated from rice seeds.</title>
        <authorList>
            <person name="He S."/>
        </authorList>
    </citation>
    <scope>NUCLEOTIDE SEQUENCE [LARGE SCALE GENOMIC DNA]</scope>
    <source>
        <strain evidence="2 3">TD8</strain>
    </source>
</reference>
<dbReference type="Proteomes" id="UP000480246">
    <property type="component" value="Unassembled WGS sequence"/>
</dbReference>
<protein>
    <submittedName>
        <fullName evidence="2">GTP-binding protein</fullName>
    </submittedName>
</protein>
<dbReference type="SUPFAM" id="SSF48452">
    <property type="entry name" value="TPR-like"/>
    <property type="match status" value="1"/>
</dbReference>
<proteinExistence type="predicted"/>
<dbReference type="RefSeq" id="WP_153406394.1">
    <property type="nucleotide sequence ID" value="NZ_ML762445.1"/>
</dbReference>
<dbReference type="InterPro" id="IPR051943">
    <property type="entry name" value="TRAFAC_Dynamin-like_GTPase"/>
</dbReference>
<dbReference type="EMBL" id="WEID01000097">
    <property type="protein sequence ID" value="KAB8127039.1"/>
    <property type="molecule type" value="Genomic_DNA"/>
</dbReference>
<evidence type="ECO:0000256" key="1">
    <source>
        <dbReference type="PROSITE-ProRule" id="PRU00339"/>
    </source>
</evidence>
<dbReference type="PANTHER" id="PTHR43681:SF1">
    <property type="entry name" value="SARCALUMENIN"/>
    <property type="match status" value="1"/>
</dbReference>
<keyword evidence="1" id="KW-0802">TPR repeat</keyword>
<name>A0A7C8GR11_9BACI</name>
<evidence type="ECO:0000313" key="3">
    <source>
        <dbReference type="Proteomes" id="UP000480246"/>
    </source>
</evidence>
<dbReference type="OrthoDB" id="2953146at2"/>
<sequence length="908" mass="105515">MTMEEQLINKSYYQTFTDGIQQVEPIRILGELYIDEQQKEMPELSDIRFAQGEVYFLNKDYEAAIFKWENVDNELEPWAQKNIADAHVKMNLLAIAEDYYNAVETDSDVLKTEVLLQLFSLYIQLGNHGKAVDSIKQAVDSNPDYPEVTDMARMYFEEQQDWVNAVELAVNEAKRTESLAWFVVVEGYVEQGHTENINPDYFNEVLMTLYHIDHNRFESLTTALWSSYRQNDLYFTWLEEINHILLSADPGNSYVWSKLSNQYRVTYFELLTGNYLIKEFSYLIPNLLTNWMKISIASHAAIASAAVLAWSEIYPSNIEASIVNRAKSLLSDAAYYPHGINDGVQLFESIIKWAEREGLLMDTRYQWIVDELTDLNQYNVMFTGTEVNGKSSFVNMLLNDELSDNAANATVFYKDADNAKIVAITGDEERNIAEHGDFNEATKDVQTLISCEMPVSFLQNNQLSLIDAPKLTSEGNHYVNAADSIMFVLNADSNLTGNELDKAVKIREQAPDLPVHFLLCEMDRNTDSQEAMERTERITSRIHAYFPGAKTFFFSMNEDRNHQLDEFSSFIQSVQSGHTLEEERTTKILYYIKKSLEFLLTKREEAEHSLMDNIEWNEEKVTKLKGAQNQLGDIEENSVQVIKTSYLSIIIKWRQNLTKKLPELIQQSAEVVKEDSDLGTIHKELNDTINKRINYYIEEVVLPDLYKELQEWIAYSERDLGESRAYLSEMSESFNNLFGEEKIHFECDSKVLDDWHRDINRMTRRNIQLTRGIFITSNSISPFLWKSAGKIVGALSKNKESLHHKYKQFIEGKDYSKTIDIIVDEFLQQFDIFEKSLERDINMFFSDSYRVLSETLRETYDEIEENKKVLGEMRDQPELYFNPITLFELKLRQYEWMTKASDGVYQNS</sequence>